<accession>I3DUT6</accession>
<evidence type="ECO:0000313" key="1">
    <source>
        <dbReference type="EMBL" id="EIJ78007.1"/>
    </source>
</evidence>
<reference evidence="1 2" key="1">
    <citation type="journal article" date="2012" name="Appl. Environ. Microbiol.">
        <title>Genome Sequence of Thermotolerant Bacillus methanolicus: Features and Regulation Related to Methylotrophy and Production of L-Lysine and L-Glutamate from Methanol.</title>
        <authorList>
            <person name="Heggeset T.M."/>
            <person name="Krog A."/>
            <person name="Balzer S."/>
            <person name="Wentzel A."/>
            <person name="Ellingsen T.E."/>
            <person name="Brautaset T."/>
        </authorList>
    </citation>
    <scope>NUCLEOTIDE SEQUENCE [LARGE SCALE GENOMIC DNA]</scope>
    <source>
        <strain evidence="1 2">PB1</strain>
    </source>
</reference>
<dbReference type="Proteomes" id="UP000010523">
    <property type="component" value="Unassembled WGS sequence"/>
</dbReference>
<comment type="caution">
    <text evidence="1">The sequence shown here is derived from an EMBL/GenBank/DDBJ whole genome shotgun (WGS) entry which is preliminary data.</text>
</comment>
<name>I3DUT6_BACMT</name>
<gene>
    <name evidence="1" type="ORF">PB1_10584</name>
</gene>
<evidence type="ECO:0000313" key="2">
    <source>
        <dbReference type="Proteomes" id="UP000010523"/>
    </source>
</evidence>
<dbReference type="EMBL" id="AFEU01000003">
    <property type="protein sequence ID" value="EIJ78007.1"/>
    <property type="molecule type" value="Genomic_DNA"/>
</dbReference>
<proteinExistence type="predicted"/>
<organism evidence="1 2">
    <name type="scientific">Bacillus methanolicus PB1</name>
    <dbReference type="NCBI Taxonomy" id="997296"/>
    <lineage>
        <taxon>Bacteria</taxon>
        <taxon>Bacillati</taxon>
        <taxon>Bacillota</taxon>
        <taxon>Bacilli</taxon>
        <taxon>Bacillales</taxon>
        <taxon>Bacillaceae</taxon>
        <taxon>Bacillus</taxon>
    </lineage>
</organism>
<dbReference type="AlphaFoldDB" id="I3DUT6"/>
<dbReference type="PATRIC" id="fig|997296.3.peg.2221"/>
<sequence length="70" mass="8241">MKFPGSIGELHPEHVASYMDAWIEIDACGERLGKRIESHPTWMRGLKYMLINPTNETFLRRSYMDAWIEI</sequence>
<protein>
    <submittedName>
        <fullName evidence="1">Uncharacterized protein</fullName>
    </submittedName>
</protein>
<keyword evidence="2" id="KW-1185">Reference proteome</keyword>